<evidence type="ECO:0000313" key="1">
    <source>
        <dbReference type="EMBL" id="KAI4346326.1"/>
    </source>
</evidence>
<sequence>MACLKLGSKSEVFRLDGQTWLCSTGLASDVIVEIGDTSFHLHKFPLIARSEVLESLIKESSRDDEQPVLQLHDLPGGAKAFLLVAKFCYGVKMELTAFNVVTLRCTAEYLRMTEDYGEGNLIIQTENFLNHIFGYWADSIKALKTCEEVLPHAEELHIVSRCIYSLVLKVCADPSLFSWPVSGQNAVHSPKGTELWNGISITSKAVIVGEDWWFEDVTFLSLPLYKRFIQGVSAKGMKPEIIAGSLVYFAKKHLLLLGSQSSFQNENCVAFRSSLSTPPEAEQRNLLEEIVELLPNKKGITATKFLLRLLRTSMALNASSSCRANLEKRIGAQLDDAALEDILIPNAGYYVETLYDIDCVQRMLDHFMIVEHDVIDSTSNYITEERQLIGNSQSPNPMAKVANLVDNYLAEVAPDVNLKLTKFQSLAAVIPDNARVVDDSLYRAIDIYLKTHPWLTDSEREQLCRLMNCQKLSSEASTHAAQNERLPLRVIVQVLFFEQIKLRTSVADWFFAADNLENSQSLSGNLGLGRNDAITIASSPHNHIIAFDGMKERISELEKECLSLKQEIEKMVKTKGSWNLILKKFGVSKPCKPKVSNNKSKVSPASTNQTEEKAMKLMN</sequence>
<dbReference type="Proteomes" id="UP000828941">
    <property type="component" value="Chromosome 4"/>
</dbReference>
<protein>
    <submittedName>
        <fullName evidence="1">Uncharacterized protein</fullName>
    </submittedName>
</protein>
<proteinExistence type="predicted"/>
<reference evidence="1 2" key="1">
    <citation type="journal article" date="2022" name="DNA Res.">
        <title>Chromosomal-level genome assembly of the orchid tree Bauhinia variegata (Leguminosae; Cercidoideae) supports the allotetraploid origin hypothesis of Bauhinia.</title>
        <authorList>
            <person name="Zhong Y."/>
            <person name="Chen Y."/>
            <person name="Zheng D."/>
            <person name="Pang J."/>
            <person name="Liu Y."/>
            <person name="Luo S."/>
            <person name="Meng S."/>
            <person name="Qian L."/>
            <person name="Wei D."/>
            <person name="Dai S."/>
            <person name="Zhou R."/>
        </authorList>
    </citation>
    <scope>NUCLEOTIDE SEQUENCE [LARGE SCALE GENOMIC DNA]</scope>
    <source>
        <strain evidence="1">BV-YZ2020</strain>
    </source>
</reference>
<name>A0ACB9PD85_BAUVA</name>
<comment type="caution">
    <text evidence="1">The sequence shown here is derived from an EMBL/GenBank/DDBJ whole genome shotgun (WGS) entry which is preliminary data.</text>
</comment>
<keyword evidence="2" id="KW-1185">Reference proteome</keyword>
<evidence type="ECO:0000313" key="2">
    <source>
        <dbReference type="Proteomes" id="UP000828941"/>
    </source>
</evidence>
<accession>A0ACB9PD85</accession>
<gene>
    <name evidence="1" type="ORF">L6164_007233</name>
</gene>
<dbReference type="EMBL" id="CM039429">
    <property type="protein sequence ID" value="KAI4346326.1"/>
    <property type="molecule type" value="Genomic_DNA"/>
</dbReference>
<organism evidence="1 2">
    <name type="scientific">Bauhinia variegata</name>
    <name type="common">Purple orchid tree</name>
    <name type="synonym">Phanera variegata</name>
    <dbReference type="NCBI Taxonomy" id="167791"/>
    <lineage>
        <taxon>Eukaryota</taxon>
        <taxon>Viridiplantae</taxon>
        <taxon>Streptophyta</taxon>
        <taxon>Embryophyta</taxon>
        <taxon>Tracheophyta</taxon>
        <taxon>Spermatophyta</taxon>
        <taxon>Magnoliopsida</taxon>
        <taxon>eudicotyledons</taxon>
        <taxon>Gunneridae</taxon>
        <taxon>Pentapetalae</taxon>
        <taxon>rosids</taxon>
        <taxon>fabids</taxon>
        <taxon>Fabales</taxon>
        <taxon>Fabaceae</taxon>
        <taxon>Cercidoideae</taxon>
        <taxon>Cercideae</taxon>
        <taxon>Bauhiniinae</taxon>
        <taxon>Bauhinia</taxon>
    </lineage>
</organism>